<dbReference type="SUPFAM" id="SSF52058">
    <property type="entry name" value="L domain-like"/>
    <property type="match status" value="1"/>
</dbReference>
<dbReference type="InterPro" id="IPR032675">
    <property type="entry name" value="LRR_dom_sf"/>
</dbReference>
<feature type="domain" description="Disease resistance R13L4/SHOC-2-like LRR" evidence="4">
    <location>
        <begin position="172"/>
        <end position="256"/>
    </location>
</feature>
<dbReference type="SMART" id="SM00369">
    <property type="entry name" value="LRR_TYP"/>
    <property type="match status" value="10"/>
</dbReference>
<keyword evidence="1" id="KW-0433">Leucine-rich repeat</keyword>
<evidence type="ECO:0000313" key="6">
    <source>
        <dbReference type="Proteomes" id="UP000678393"/>
    </source>
</evidence>
<dbReference type="GO" id="GO:0005737">
    <property type="term" value="C:cytoplasm"/>
    <property type="evidence" value="ECO:0007669"/>
    <property type="project" value="TreeGrafter"/>
</dbReference>
<dbReference type="SMART" id="SM00364">
    <property type="entry name" value="LRR_BAC"/>
    <property type="match status" value="11"/>
</dbReference>
<comment type="caution">
    <text evidence="5">The sequence shown here is derived from an EMBL/GenBank/DDBJ whole genome shotgun (WGS) entry which is preliminary data.</text>
</comment>
<keyword evidence="2" id="KW-0677">Repeat</keyword>
<keyword evidence="6" id="KW-1185">Reference proteome</keyword>
<reference evidence="5" key="1">
    <citation type="submission" date="2021-04" db="EMBL/GenBank/DDBJ databases">
        <authorList>
            <consortium name="Molecular Ecology Group"/>
        </authorList>
    </citation>
    <scope>NUCLEOTIDE SEQUENCE</scope>
</reference>
<dbReference type="Pfam" id="PF23598">
    <property type="entry name" value="LRR_14"/>
    <property type="match status" value="1"/>
</dbReference>
<dbReference type="InterPro" id="IPR001611">
    <property type="entry name" value="Leu-rich_rpt"/>
</dbReference>
<dbReference type="InterPro" id="IPR055414">
    <property type="entry name" value="LRR_R13L4/SHOC2-like"/>
</dbReference>
<evidence type="ECO:0000256" key="3">
    <source>
        <dbReference type="SAM" id="MobiDB-lite"/>
    </source>
</evidence>
<name>A0A8S3Z5A3_9EUPU</name>
<dbReference type="Pfam" id="PF13855">
    <property type="entry name" value="LRR_8"/>
    <property type="match status" value="2"/>
</dbReference>
<protein>
    <recommendedName>
        <fullName evidence="4">Disease resistance R13L4/SHOC-2-like LRR domain-containing protein</fullName>
    </recommendedName>
</protein>
<dbReference type="InterPro" id="IPR003591">
    <property type="entry name" value="Leu-rich_rpt_typical-subtyp"/>
</dbReference>
<feature type="region of interest" description="Disordered" evidence="3">
    <location>
        <begin position="1"/>
        <end position="31"/>
    </location>
</feature>
<dbReference type="SUPFAM" id="SSF52075">
    <property type="entry name" value="Outer arm dynein light chain 1"/>
    <property type="match status" value="1"/>
</dbReference>
<dbReference type="Gene3D" id="3.80.10.10">
    <property type="entry name" value="Ribonuclease Inhibitor"/>
    <property type="match status" value="4"/>
</dbReference>
<dbReference type="PANTHER" id="PTHR48051:SF13">
    <property type="entry name" value="LEUCINE-RICH REPEAT-CONTAINING PROTEIN 30"/>
    <property type="match status" value="1"/>
</dbReference>
<organism evidence="5 6">
    <name type="scientific">Candidula unifasciata</name>
    <dbReference type="NCBI Taxonomy" id="100452"/>
    <lineage>
        <taxon>Eukaryota</taxon>
        <taxon>Metazoa</taxon>
        <taxon>Spiralia</taxon>
        <taxon>Lophotrochozoa</taxon>
        <taxon>Mollusca</taxon>
        <taxon>Gastropoda</taxon>
        <taxon>Heterobranchia</taxon>
        <taxon>Euthyneura</taxon>
        <taxon>Panpulmonata</taxon>
        <taxon>Eupulmonata</taxon>
        <taxon>Stylommatophora</taxon>
        <taxon>Helicina</taxon>
        <taxon>Helicoidea</taxon>
        <taxon>Geomitridae</taxon>
        <taxon>Candidula</taxon>
    </lineage>
</organism>
<dbReference type="PANTHER" id="PTHR48051">
    <property type="match status" value="1"/>
</dbReference>
<proteinExistence type="predicted"/>
<dbReference type="PROSITE" id="PS51450">
    <property type="entry name" value="LRR"/>
    <property type="match status" value="6"/>
</dbReference>
<dbReference type="AlphaFoldDB" id="A0A8S3Z5A3"/>
<dbReference type="EMBL" id="CAJHNH020001739">
    <property type="protein sequence ID" value="CAG5124259.1"/>
    <property type="molecule type" value="Genomic_DNA"/>
</dbReference>
<evidence type="ECO:0000256" key="1">
    <source>
        <dbReference type="ARBA" id="ARBA00022614"/>
    </source>
</evidence>
<gene>
    <name evidence="5" type="ORF">CUNI_LOCUS9817</name>
</gene>
<dbReference type="Proteomes" id="UP000678393">
    <property type="component" value="Unassembled WGS sequence"/>
</dbReference>
<sequence>MAHSERGRGAARVRGGQPGFGQSSEHPSNTVHPSILKQARRTGILNLSQRGLSVVPETVWTVQEDVPEDSKCVSMDNTDDKWWDTLPLTKLILASNRLSSLGEGLRNLAALTVLDIHDNQLTTLPKALGTLENLQKLDVSHNQLQEFPDCIGRLTSLQTLNADHNQLVIISEEVCSLRQLEHLNLSNNQIEMLPMYICLLSQLKHLNVSNNKLTHLPPDIGALTSLRAFDATHNQLVNIPDEFGNLSRLEQLHLRHNQLHYLPVLPNCPNLKEILVGNNNIRGLTAEHLEHLGSLTCLDIRDNKLEKLPEEIVLLRKLERLDLTNNDISTLPYVMGTMKNLKTVVLDGNPMRSIRRDIVMRGTNELKKYLASRLSDEELKPVAEEVSHSHAGLPGQGDQVIRAHDLHQMKSLDYSNKKVPTLPDDVVEAALEAGVKTVNLSKNLFTDLPHNLSVLAPKVTELNLGQNRLSQLSKAISQFSRLQMLDL</sequence>
<evidence type="ECO:0000256" key="2">
    <source>
        <dbReference type="ARBA" id="ARBA00022737"/>
    </source>
</evidence>
<feature type="compositionally biased region" description="Polar residues" evidence="3">
    <location>
        <begin position="20"/>
        <end position="31"/>
    </location>
</feature>
<dbReference type="InterPro" id="IPR050216">
    <property type="entry name" value="LRR_domain-containing"/>
</dbReference>
<dbReference type="OrthoDB" id="660555at2759"/>
<accession>A0A8S3Z5A3</accession>
<evidence type="ECO:0000313" key="5">
    <source>
        <dbReference type="EMBL" id="CAG5124259.1"/>
    </source>
</evidence>
<feature type="non-terminal residue" evidence="5">
    <location>
        <position position="1"/>
    </location>
</feature>
<dbReference type="FunFam" id="3.80.10.10:FF:000116">
    <property type="entry name" value="Leucine-rich repeat-containing protein 40"/>
    <property type="match status" value="1"/>
</dbReference>
<evidence type="ECO:0000259" key="4">
    <source>
        <dbReference type="Pfam" id="PF23598"/>
    </source>
</evidence>